<evidence type="ECO:0000313" key="10">
    <source>
        <dbReference type="EMBL" id="CAH0990523.1"/>
    </source>
</evidence>
<dbReference type="SUPFAM" id="SSF56801">
    <property type="entry name" value="Acetyl-CoA synthetase-like"/>
    <property type="match status" value="1"/>
</dbReference>
<protein>
    <recommendedName>
        <fullName evidence="6">Long-chain-fatty-acid--CoA ligase</fullName>
        <ecNumber evidence="5">6.2.1.3</ecNumber>
    </recommendedName>
    <alternativeName>
        <fullName evidence="7">Long-chain acyl-CoA synthetase</fullName>
    </alternativeName>
</protein>
<feature type="domain" description="AMP-dependent synthetase/ligase" evidence="8">
    <location>
        <begin position="30"/>
        <end position="419"/>
    </location>
</feature>
<reference evidence="10" key="1">
    <citation type="submission" date="2021-12" db="EMBL/GenBank/DDBJ databases">
        <authorList>
            <person name="Rodrigo-Torres L."/>
            <person name="Arahal R. D."/>
            <person name="Lucena T."/>
        </authorList>
    </citation>
    <scope>NUCLEOTIDE SEQUENCE</scope>
    <source>
        <strain evidence="10">CECT 8267</strain>
    </source>
</reference>
<proteinExistence type="predicted"/>
<dbReference type="Pfam" id="PF13193">
    <property type="entry name" value="AMP-binding_C"/>
    <property type="match status" value="1"/>
</dbReference>
<dbReference type="CDD" id="cd05936">
    <property type="entry name" value="FC-FACS_FadD_like"/>
    <property type="match status" value="1"/>
</dbReference>
<dbReference type="Gene3D" id="3.30.300.30">
    <property type="match status" value="1"/>
</dbReference>
<evidence type="ECO:0000259" key="9">
    <source>
        <dbReference type="Pfam" id="PF13193"/>
    </source>
</evidence>
<dbReference type="InterPro" id="IPR045851">
    <property type="entry name" value="AMP-bd_C_sf"/>
</dbReference>
<evidence type="ECO:0000256" key="6">
    <source>
        <dbReference type="ARBA" id="ARBA00039545"/>
    </source>
</evidence>
<dbReference type="InterPro" id="IPR025110">
    <property type="entry name" value="AMP-bd_C"/>
</dbReference>
<dbReference type="RefSeq" id="WP_237443205.1">
    <property type="nucleotide sequence ID" value="NZ_CAKLPX010000001.1"/>
</dbReference>
<feature type="domain" description="AMP-binding enzyme C-terminal" evidence="9">
    <location>
        <begin position="470"/>
        <end position="544"/>
    </location>
</feature>
<dbReference type="InterPro" id="IPR042099">
    <property type="entry name" value="ANL_N_sf"/>
</dbReference>
<dbReference type="PANTHER" id="PTHR43767:SF8">
    <property type="entry name" value="LONG-CHAIN-FATTY-ACID--COA LIGASE"/>
    <property type="match status" value="1"/>
</dbReference>
<evidence type="ECO:0000256" key="4">
    <source>
        <dbReference type="ARBA" id="ARBA00023136"/>
    </source>
</evidence>
<evidence type="ECO:0000259" key="8">
    <source>
        <dbReference type="Pfam" id="PF00501"/>
    </source>
</evidence>
<evidence type="ECO:0000313" key="11">
    <source>
        <dbReference type="Proteomes" id="UP000838100"/>
    </source>
</evidence>
<evidence type="ECO:0000256" key="7">
    <source>
        <dbReference type="ARBA" id="ARBA00042773"/>
    </source>
</evidence>
<keyword evidence="3 10" id="KW-0436">Ligase</keyword>
<dbReference type="Pfam" id="PF00501">
    <property type="entry name" value="AMP-binding"/>
    <property type="match status" value="1"/>
</dbReference>
<keyword evidence="4" id="KW-0472">Membrane</keyword>
<organism evidence="10 11">
    <name type="scientific">Sinobacterium norvegicum</name>
    <dbReference type="NCBI Taxonomy" id="1641715"/>
    <lineage>
        <taxon>Bacteria</taxon>
        <taxon>Pseudomonadati</taxon>
        <taxon>Pseudomonadota</taxon>
        <taxon>Gammaproteobacteria</taxon>
        <taxon>Cellvibrionales</taxon>
        <taxon>Spongiibacteraceae</taxon>
        <taxon>Sinobacterium</taxon>
    </lineage>
</organism>
<evidence type="ECO:0000256" key="5">
    <source>
        <dbReference type="ARBA" id="ARBA00026121"/>
    </source>
</evidence>
<evidence type="ECO:0000256" key="1">
    <source>
        <dbReference type="ARBA" id="ARBA00004170"/>
    </source>
</evidence>
<dbReference type="PANTHER" id="PTHR43767">
    <property type="entry name" value="LONG-CHAIN-FATTY-ACID--COA LIGASE"/>
    <property type="match status" value="1"/>
</dbReference>
<accession>A0ABN8EDU6</accession>
<comment type="caution">
    <text evidence="10">The sequence shown here is derived from an EMBL/GenBank/DDBJ whole genome shotgun (WGS) entry which is preliminary data.</text>
</comment>
<dbReference type="InterPro" id="IPR050237">
    <property type="entry name" value="ATP-dep_AMP-bd_enzyme"/>
</dbReference>
<dbReference type="EMBL" id="CAKLPX010000001">
    <property type="protein sequence ID" value="CAH0990523.1"/>
    <property type="molecule type" value="Genomic_DNA"/>
</dbReference>
<comment type="pathway">
    <text evidence="2">Lipid metabolism; fatty acid beta-oxidation.</text>
</comment>
<evidence type="ECO:0000256" key="3">
    <source>
        <dbReference type="ARBA" id="ARBA00022598"/>
    </source>
</evidence>
<dbReference type="InterPro" id="IPR000873">
    <property type="entry name" value="AMP-dep_synth/lig_dom"/>
</dbReference>
<keyword evidence="11" id="KW-1185">Reference proteome</keyword>
<sequence>MDTVTEQNHSMAIGEGIDTQRFNNLVEMFADSCTRFAGSDAYTCLGHTLNFSEMFERAAQFTSYLQNHTDLKPGDRVAIMMPNILQYPAAVFGILQAGMVVVNTNPLYSHREIVHQFNDADVQAVLVLANMAADVEAVVAETQVKNVIVTQIADFHPALKRTVVNLAAKYIKKMVPAYSLPGHTTFLEALKLGSKKAPVICQPKPTDTAMLQYTGGTTGVAKGAILSHGNVVANSLQCAEMFQSYGINEGGESLVLPLPLYHIYAFTVSLVIAQTGNHTLLIPNPRDLPSVVKAMTSQPFTMFSGLNTLFVALCNDEAFKGLDFSALKATISGGMALTGDAAKRWEQVTGCPIYEGYGLTETAPVLTVNPGGEANQVGTIGLPVPGTVLKVVDDQGNTLPRGEAGELCASGPQVMQGYWQRPEATAEVFDEDGFFTTGDIAVIQDDGYLRIVDRKKDMIIVSGFNVFPNEVEDVLATHPAVVECAVIGVTDDKSGEAPKAFVVLNDDSVDAKALKHYCKEGLAAYKVPKYFEFREELPKSNVGKVLRKDLRD</sequence>
<dbReference type="InterPro" id="IPR020845">
    <property type="entry name" value="AMP-binding_CS"/>
</dbReference>
<gene>
    <name evidence="10" type="primary">fadD_1</name>
    <name evidence="10" type="ORF">SIN8267_00615</name>
</gene>
<dbReference type="PROSITE" id="PS00455">
    <property type="entry name" value="AMP_BINDING"/>
    <property type="match status" value="1"/>
</dbReference>
<name>A0ABN8EDU6_9GAMM</name>
<dbReference type="EC" id="6.2.1.3" evidence="5"/>
<evidence type="ECO:0000256" key="2">
    <source>
        <dbReference type="ARBA" id="ARBA00005005"/>
    </source>
</evidence>
<dbReference type="GO" id="GO:0004467">
    <property type="term" value="F:long-chain fatty acid-CoA ligase activity"/>
    <property type="evidence" value="ECO:0007669"/>
    <property type="project" value="UniProtKB-EC"/>
</dbReference>
<dbReference type="Proteomes" id="UP000838100">
    <property type="component" value="Unassembled WGS sequence"/>
</dbReference>
<dbReference type="Gene3D" id="3.40.50.12780">
    <property type="entry name" value="N-terminal domain of ligase-like"/>
    <property type="match status" value="1"/>
</dbReference>
<comment type="subcellular location">
    <subcellularLocation>
        <location evidence="1">Membrane</location>
        <topology evidence="1">Peripheral membrane protein</topology>
    </subcellularLocation>
</comment>